<keyword evidence="4 7" id="KW-0067">ATP-binding</keyword>
<accession>A0ABP8C320</accession>
<reference evidence="9" key="1">
    <citation type="journal article" date="2019" name="Int. J. Syst. Evol. Microbiol.">
        <title>The Global Catalogue of Microorganisms (GCM) 10K type strain sequencing project: providing services to taxonomists for standard genome sequencing and annotation.</title>
        <authorList>
            <consortium name="The Broad Institute Genomics Platform"/>
            <consortium name="The Broad Institute Genome Sequencing Center for Infectious Disease"/>
            <person name="Wu L."/>
            <person name="Ma J."/>
        </authorList>
    </citation>
    <scope>NUCLEOTIDE SEQUENCE [LARGE SCALE GENOMIC DNA]</scope>
    <source>
        <strain evidence="9">JCM 17440</strain>
    </source>
</reference>
<dbReference type="InterPro" id="IPR043129">
    <property type="entry name" value="ATPase_NBD"/>
</dbReference>
<keyword evidence="3 7" id="KW-0547">Nucleotide-binding</keyword>
<comment type="caution">
    <text evidence="8">The sequence shown here is derived from an EMBL/GenBank/DDBJ whole genome shotgun (WGS) entry which is preliminary data.</text>
</comment>
<dbReference type="PROSITE" id="PS00297">
    <property type="entry name" value="HSP70_1"/>
    <property type="match status" value="1"/>
</dbReference>
<evidence type="ECO:0000256" key="3">
    <source>
        <dbReference type="ARBA" id="ARBA00022741"/>
    </source>
</evidence>
<keyword evidence="6" id="KW-0143">Chaperone</keyword>
<evidence type="ECO:0000256" key="6">
    <source>
        <dbReference type="ARBA" id="ARBA00023186"/>
    </source>
</evidence>
<dbReference type="PRINTS" id="PR00301">
    <property type="entry name" value="HEATSHOCK70"/>
</dbReference>
<protein>
    <recommendedName>
        <fullName evidence="10">Molecular chaperone DnaK</fullName>
    </recommendedName>
</protein>
<dbReference type="SUPFAM" id="SSF100920">
    <property type="entry name" value="Heat shock protein 70kD (HSP70), peptide-binding domain"/>
    <property type="match status" value="1"/>
</dbReference>
<name>A0ABP8C320_9ACTN</name>
<proteinExistence type="inferred from homology"/>
<dbReference type="Proteomes" id="UP001501710">
    <property type="component" value="Unassembled WGS sequence"/>
</dbReference>
<evidence type="ECO:0000256" key="2">
    <source>
        <dbReference type="ARBA" id="ARBA00022553"/>
    </source>
</evidence>
<evidence type="ECO:0000256" key="1">
    <source>
        <dbReference type="ARBA" id="ARBA00007381"/>
    </source>
</evidence>
<dbReference type="SUPFAM" id="SSF53067">
    <property type="entry name" value="Actin-like ATPase domain"/>
    <property type="match status" value="2"/>
</dbReference>
<dbReference type="Gene3D" id="3.90.640.10">
    <property type="entry name" value="Actin, Chain A, domain 4"/>
    <property type="match status" value="1"/>
</dbReference>
<comment type="similarity">
    <text evidence="1 7">Belongs to the heat shock protein 70 family.</text>
</comment>
<evidence type="ECO:0000313" key="8">
    <source>
        <dbReference type="EMBL" id="GAA4232482.1"/>
    </source>
</evidence>
<sequence>MTAIGIDLGTTNSVVATYDPERKRSRLLTVGGERKVPSVVSVHRRDGRDELLVGRNALRWAMNDPENTILSVKRLMGRDFTDPAVQETRRQRSYRIVPGPDDDPRAHVMLLDEVHAPAAVSAFILEYLAGGAAQTLNAPVTHAVITVPAYFEEAQRKATQEAGERAGLVVKRIIDEPTAAAIAFGYEATDLDRRRVLVYDLGGGTFDISLLNATRDRQGQPHFQVIEFNGDTWLGGDDFDALIVERIIDWVRTNAETDPSGDPEFMFRAKEAAEEAKRWLSEHDSADILLKYAYETAEGTRGDVAMSLTRAEFEAMIEPRVDRTIKLIRTVLDEQNLTSYDITDVLLVGGATLIPKVYETVEEFFGKDKVRRDVDPMECVAIGAAILANTLHGVRCQSCGTVNDESADACAECEHSLVNARSAGDTHVHDVTGMALGINAVKGSHRDTFVPIIPRNTAYPMGEPIRHSFALTDGKRIRVPVYEGDSMRASENREQGVIEYELPQEIDVHSRVDVAFMFDRNRVLHVTITVPGTDFELHEKLRFDAPRTPPVPPPPENRDTADSTDLIFAQEMTTEFLCDYEQYLDPPQAMKIRADLDLAQQTILFAEPAERRRMLSVLESDLFNSGPASALLLADHAAERATGDEAIRLNQTIASVKNAHREGRRSVVDEQVRYLRVLVSAIRNQDVPEIPDAEDYAGLLRLLDS</sequence>
<dbReference type="InterPro" id="IPR013126">
    <property type="entry name" value="Hsp_70_fam"/>
</dbReference>
<dbReference type="InterPro" id="IPR018181">
    <property type="entry name" value="Heat_shock_70_CS"/>
</dbReference>
<dbReference type="Pfam" id="PF00012">
    <property type="entry name" value="HSP70"/>
    <property type="match status" value="1"/>
</dbReference>
<evidence type="ECO:0000256" key="4">
    <source>
        <dbReference type="ARBA" id="ARBA00022840"/>
    </source>
</evidence>
<dbReference type="PROSITE" id="PS00329">
    <property type="entry name" value="HSP70_2"/>
    <property type="match status" value="1"/>
</dbReference>
<keyword evidence="5" id="KW-0346">Stress response</keyword>
<dbReference type="RefSeq" id="WP_344896916.1">
    <property type="nucleotide sequence ID" value="NZ_BAABAS010000006.1"/>
</dbReference>
<gene>
    <name evidence="8" type="ORF">GCM10022254_32450</name>
</gene>
<evidence type="ECO:0000256" key="5">
    <source>
        <dbReference type="ARBA" id="ARBA00023016"/>
    </source>
</evidence>
<dbReference type="EMBL" id="BAABAS010000006">
    <property type="protein sequence ID" value="GAA4232482.1"/>
    <property type="molecule type" value="Genomic_DNA"/>
</dbReference>
<keyword evidence="2" id="KW-0597">Phosphoprotein</keyword>
<evidence type="ECO:0008006" key="10">
    <source>
        <dbReference type="Google" id="ProtNLM"/>
    </source>
</evidence>
<evidence type="ECO:0000256" key="7">
    <source>
        <dbReference type="RuleBase" id="RU003322"/>
    </source>
</evidence>
<evidence type="ECO:0000313" key="9">
    <source>
        <dbReference type="Proteomes" id="UP001501710"/>
    </source>
</evidence>
<dbReference type="Gene3D" id="2.60.34.10">
    <property type="entry name" value="Substrate Binding Domain Of DNAk, Chain A, domain 1"/>
    <property type="match status" value="1"/>
</dbReference>
<organism evidence="8 9">
    <name type="scientific">Actinomadura meridiana</name>
    <dbReference type="NCBI Taxonomy" id="559626"/>
    <lineage>
        <taxon>Bacteria</taxon>
        <taxon>Bacillati</taxon>
        <taxon>Actinomycetota</taxon>
        <taxon>Actinomycetes</taxon>
        <taxon>Streptosporangiales</taxon>
        <taxon>Thermomonosporaceae</taxon>
        <taxon>Actinomadura</taxon>
    </lineage>
</organism>
<dbReference type="PANTHER" id="PTHR19375">
    <property type="entry name" value="HEAT SHOCK PROTEIN 70KDA"/>
    <property type="match status" value="1"/>
</dbReference>
<dbReference type="Gene3D" id="3.30.420.40">
    <property type="match status" value="2"/>
</dbReference>
<keyword evidence="9" id="KW-1185">Reference proteome</keyword>
<dbReference type="InterPro" id="IPR029047">
    <property type="entry name" value="HSP70_peptide-bd_sf"/>
</dbReference>